<sequence length="430" mass="45465">MNDSTLLFDFIRRSPSPWHAVKTAAEALDEAGYTRLEERESWSLVPGGKYYTTREGSSLIAWRQPAAPGAGWRIAAAHSDSPAYRVKGAAVKSGCTMLLTEGYGGMIRASWLDRPLGLAGRVLVRTAAGVEARLIAPDRDLAVMPHPAIHLDRNINDGHKYDPKVDMQALFAPGEKAADYEALLAAEAGCAVEDILGADILLYCRQEGTTAGAQGELILCPRLDDLACAWATLQGFLEAPASQEGAVWCLFDNEEVGSGTRQGALGTFLPDVLAAAGEALGETEDERRRGIAKSLALSADNGHAIHPNFASYADGDFPVRLGGGVVLKFNAGQKYTTTGLTAALFKAVCEQAGVPVQTYYNRPDMPGGSTLGNLLGTRVPLPMADIGLPQLAMHSCVETAAASDVAALHKACAAWYAAKLTPAENGWAIG</sequence>
<dbReference type="SUPFAM" id="SSF101821">
    <property type="entry name" value="Aminopeptidase/glucanase lid domain"/>
    <property type="match status" value="1"/>
</dbReference>
<gene>
    <name evidence="11" type="ORF">H9865_03120</name>
</gene>
<comment type="caution">
    <text evidence="11">The sequence shown here is derived from an EMBL/GenBank/DDBJ whole genome shotgun (WGS) entry which is preliminary data.</text>
</comment>
<reference evidence="11" key="1">
    <citation type="journal article" date="2021" name="PeerJ">
        <title>Extensive microbial diversity within the chicken gut microbiome revealed by metagenomics and culture.</title>
        <authorList>
            <person name="Gilroy R."/>
            <person name="Ravi A."/>
            <person name="Getino M."/>
            <person name="Pursley I."/>
            <person name="Horton D.L."/>
            <person name="Alikhan N.F."/>
            <person name="Baker D."/>
            <person name="Gharbi K."/>
            <person name="Hall N."/>
            <person name="Watson M."/>
            <person name="Adriaenssens E.M."/>
            <person name="Foster-Nyarko E."/>
            <person name="Jarju S."/>
            <person name="Secka A."/>
            <person name="Antonio M."/>
            <person name="Oren A."/>
            <person name="Chaudhuri R.R."/>
            <person name="La Ragione R."/>
            <person name="Hildebrand F."/>
            <person name="Pallen M.J."/>
        </authorList>
    </citation>
    <scope>NUCLEOTIDE SEQUENCE</scope>
    <source>
        <strain evidence="11">2239</strain>
    </source>
</reference>
<evidence type="ECO:0000313" key="12">
    <source>
        <dbReference type="Proteomes" id="UP000824193"/>
    </source>
</evidence>
<keyword evidence="5 9" id="KW-0479">Metal-binding</keyword>
<dbReference type="PANTHER" id="PTHR28570:SF3">
    <property type="entry name" value="ASPARTYL AMINOPEPTIDASE"/>
    <property type="match status" value="1"/>
</dbReference>
<dbReference type="GO" id="GO:0006508">
    <property type="term" value="P:proteolysis"/>
    <property type="evidence" value="ECO:0007669"/>
    <property type="project" value="UniProtKB-KW"/>
</dbReference>
<evidence type="ECO:0000256" key="7">
    <source>
        <dbReference type="ARBA" id="ARBA00022833"/>
    </source>
</evidence>
<reference evidence="11" key="2">
    <citation type="submission" date="2021-04" db="EMBL/GenBank/DDBJ databases">
        <authorList>
            <person name="Gilroy R."/>
        </authorList>
    </citation>
    <scope>NUCLEOTIDE SEQUENCE</scope>
    <source>
        <strain evidence="11">2239</strain>
    </source>
</reference>
<dbReference type="PRINTS" id="PR00932">
    <property type="entry name" value="AMINO1PTASE"/>
</dbReference>
<dbReference type="Gene3D" id="2.30.250.10">
    <property type="entry name" value="Aminopeptidase i, Domain 2"/>
    <property type="match status" value="1"/>
</dbReference>
<dbReference type="AlphaFoldDB" id="A0A9D1V2T3"/>
<accession>A0A9D1V2T3</accession>
<evidence type="ECO:0000256" key="5">
    <source>
        <dbReference type="ARBA" id="ARBA00022723"/>
    </source>
</evidence>
<keyword evidence="8 9" id="KW-0482">Metalloprotease</keyword>
<comment type="cofactor">
    <cofactor evidence="1 10">
        <name>Zn(2+)</name>
        <dbReference type="ChEBI" id="CHEBI:29105"/>
    </cofactor>
</comment>
<evidence type="ECO:0000256" key="3">
    <source>
        <dbReference type="ARBA" id="ARBA00022438"/>
    </source>
</evidence>
<evidence type="ECO:0000256" key="6">
    <source>
        <dbReference type="ARBA" id="ARBA00022801"/>
    </source>
</evidence>
<keyword evidence="6 9" id="KW-0378">Hydrolase</keyword>
<organism evidence="11 12">
    <name type="scientific">Candidatus Allofournierella pullicola</name>
    <dbReference type="NCBI Taxonomy" id="2838596"/>
    <lineage>
        <taxon>Bacteria</taxon>
        <taxon>Bacillati</taxon>
        <taxon>Bacillota</taxon>
        <taxon>Clostridia</taxon>
        <taxon>Eubacteriales</taxon>
        <taxon>Oscillospiraceae</taxon>
        <taxon>Allofournierella</taxon>
    </lineage>
</organism>
<dbReference type="SUPFAM" id="SSF53187">
    <property type="entry name" value="Zn-dependent exopeptidases"/>
    <property type="match status" value="1"/>
</dbReference>
<keyword evidence="7 9" id="KW-0862">Zinc</keyword>
<evidence type="ECO:0000256" key="9">
    <source>
        <dbReference type="RuleBase" id="RU004386"/>
    </source>
</evidence>
<evidence type="ECO:0000256" key="10">
    <source>
        <dbReference type="RuleBase" id="RU004387"/>
    </source>
</evidence>
<evidence type="ECO:0000256" key="8">
    <source>
        <dbReference type="ARBA" id="ARBA00023049"/>
    </source>
</evidence>
<dbReference type="Proteomes" id="UP000824193">
    <property type="component" value="Unassembled WGS sequence"/>
</dbReference>
<evidence type="ECO:0000313" key="11">
    <source>
        <dbReference type="EMBL" id="HIX05090.1"/>
    </source>
</evidence>
<evidence type="ECO:0000256" key="1">
    <source>
        <dbReference type="ARBA" id="ARBA00001947"/>
    </source>
</evidence>
<keyword evidence="3 9" id="KW-0031">Aminopeptidase</keyword>
<dbReference type="GO" id="GO:0008270">
    <property type="term" value="F:zinc ion binding"/>
    <property type="evidence" value="ECO:0007669"/>
    <property type="project" value="InterPro"/>
</dbReference>
<evidence type="ECO:0000256" key="4">
    <source>
        <dbReference type="ARBA" id="ARBA00022670"/>
    </source>
</evidence>
<dbReference type="EC" id="3.4.11.-" evidence="10"/>
<name>A0A9D1V2T3_9FIRM</name>
<dbReference type="Gene3D" id="3.40.630.10">
    <property type="entry name" value="Zn peptidases"/>
    <property type="match status" value="1"/>
</dbReference>
<dbReference type="EMBL" id="DXFW01000008">
    <property type="protein sequence ID" value="HIX05090.1"/>
    <property type="molecule type" value="Genomic_DNA"/>
</dbReference>
<dbReference type="GO" id="GO:0005737">
    <property type="term" value="C:cytoplasm"/>
    <property type="evidence" value="ECO:0007669"/>
    <property type="project" value="UniProtKB-ARBA"/>
</dbReference>
<dbReference type="GO" id="GO:0004177">
    <property type="term" value="F:aminopeptidase activity"/>
    <property type="evidence" value="ECO:0007669"/>
    <property type="project" value="UniProtKB-KW"/>
</dbReference>
<dbReference type="InterPro" id="IPR023358">
    <property type="entry name" value="Peptidase_M18_dom2"/>
</dbReference>
<dbReference type="Pfam" id="PF02127">
    <property type="entry name" value="Peptidase_M18"/>
    <property type="match status" value="1"/>
</dbReference>
<proteinExistence type="inferred from homology"/>
<dbReference type="PANTHER" id="PTHR28570">
    <property type="entry name" value="ASPARTYL AMINOPEPTIDASE"/>
    <property type="match status" value="1"/>
</dbReference>
<comment type="similarity">
    <text evidence="2 9">Belongs to the peptidase M18 family.</text>
</comment>
<dbReference type="GO" id="GO:0008237">
    <property type="term" value="F:metallopeptidase activity"/>
    <property type="evidence" value="ECO:0007669"/>
    <property type="project" value="UniProtKB-KW"/>
</dbReference>
<dbReference type="InterPro" id="IPR001948">
    <property type="entry name" value="Peptidase_M18"/>
</dbReference>
<keyword evidence="4 9" id="KW-0645">Protease</keyword>
<dbReference type="NCBIfam" id="NF002759">
    <property type="entry name" value="PRK02813.1"/>
    <property type="match status" value="1"/>
</dbReference>
<evidence type="ECO:0000256" key="2">
    <source>
        <dbReference type="ARBA" id="ARBA00008290"/>
    </source>
</evidence>
<protein>
    <recommendedName>
        <fullName evidence="10">M18 family aminopeptidase</fullName>
        <ecNumber evidence="10">3.4.11.-</ecNumber>
    </recommendedName>
</protein>